<accession>A0A8S1E1V7</accession>
<protein>
    <submittedName>
        <fullName evidence="3">Uncharacterized protein</fullName>
    </submittedName>
</protein>
<feature type="compositionally biased region" description="Low complexity" evidence="1">
    <location>
        <begin position="150"/>
        <end position="163"/>
    </location>
</feature>
<feature type="region of interest" description="Disordered" evidence="1">
    <location>
        <begin position="125"/>
        <end position="163"/>
    </location>
</feature>
<reference evidence="3 4" key="1">
    <citation type="submission" date="2020-04" db="EMBL/GenBank/DDBJ databases">
        <authorList>
            <person name="Alioto T."/>
            <person name="Alioto T."/>
            <person name="Gomez Garrido J."/>
        </authorList>
    </citation>
    <scope>NUCLEOTIDE SEQUENCE [LARGE SCALE GENOMIC DNA]</scope>
</reference>
<feature type="compositionally biased region" description="Low complexity" evidence="1">
    <location>
        <begin position="129"/>
        <end position="141"/>
    </location>
</feature>
<dbReference type="EMBL" id="CADEPI010000523">
    <property type="protein sequence ID" value="CAB3386964.1"/>
    <property type="molecule type" value="Genomic_DNA"/>
</dbReference>
<sequence>MARLLFALLLTSAVAAIVCSKETQDRDSKLVRERRFVNPFARTQRITGRTRTTGRINTQTFGIGPLRATFQQANIRSRVEVAMSQALFLLVLTISAACLVSAAPLTRPGEDQPLLRLRRQFYPGRQQYQRPGGNNYNRPGGSRPGGGFQQPGFPSGSASAANAQAQGFQSGNFGANHAGTMTQGFAFGPQGITGSAGQSFSQNYQLPGGISASVSGSGTFGAGPGGITQGGANSVTITGPNGQPIPVRG</sequence>
<dbReference type="Proteomes" id="UP000494165">
    <property type="component" value="Unassembled WGS sequence"/>
</dbReference>
<keyword evidence="4" id="KW-1185">Reference proteome</keyword>
<dbReference type="OrthoDB" id="6629392at2759"/>
<gene>
    <name evidence="3" type="ORF">CLODIP_2_CD09729</name>
</gene>
<feature type="region of interest" description="Disordered" evidence="1">
    <location>
        <begin position="222"/>
        <end position="249"/>
    </location>
</feature>
<comment type="caution">
    <text evidence="3">The sequence shown here is derived from an EMBL/GenBank/DDBJ whole genome shotgun (WGS) entry which is preliminary data.</text>
</comment>
<evidence type="ECO:0000256" key="2">
    <source>
        <dbReference type="SAM" id="SignalP"/>
    </source>
</evidence>
<evidence type="ECO:0000313" key="4">
    <source>
        <dbReference type="Proteomes" id="UP000494165"/>
    </source>
</evidence>
<name>A0A8S1E1V7_9INSE</name>
<feature type="chain" id="PRO_5035901122" evidence="2">
    <location>
        <begin position="17"/>
        <end position="249"/>
    </location>
</feature>
<organism evidence="3 4">
    <name type="scientific">Cloeon dipterum</name>
    <dbReference type="NCBI Taxonomy" id="197152"/>
    <lineage>
        <taxon>Eukaryota</taxon>
        <taxon>Metazoa</taxon>
        <taxon>Ecdysozoa</taxon>
        <taxon>Arthropoda</taxon>
        <taxon>Hexapoda</taxon>
        <taxon>Insecta</taxon>
        <taxon>Pterygota</taxon>
        <taxon>Palaeoptera</taxon>
        <taxon>Ephemeroptera</taxon>
        <taxon>Pisciforma</taxon>
        <taxon>Baetidae</taxon>
        <taxon>Cloeon</taxon>
    </lineage>
</organism>
<dbReference type="AlphaFoldDB" id="A0A8S1E1V7"/>
<keyword evidence="2" id="KW-0732">Signal</keyword>
<proteinExistence type="predicted"/>
<evidence type="ECO:0000313" key="3">
    <source>
        <dbReference type="EMBL" id="CAB3386964.1"/>
    </source>
</evidence>
<evidence type="ECO:0000256" key="1">
    <source>
        <dbReference type="SAM" id="MobiDB-lite"/>
    </source>
</evidence>
<feature type="signal peptide" evidence="2">
    <location>
        <begin position="1"/>
        <end position="16"/>
    </location>
</feature>